<comment type="caution">
    <text evidence="3">The sequence shown here is derived from an EMBL/GenBank/DDBJ whole genome shotgun (WGS) entry which is preliminary data.</text>
</comment>
<dbReference type="Gene3D" id="3.30.450.180">
    <property type="match status" value="1"/>
</dbReference>
<sequence>MLESGAHTRLKRDQCDILSELLLLGRDEQQALVLYSTGGAGSVTPAPGYDSPTRRALQALLDQQMPNPTWLLDAHWNVIGYNEAMASWCPWVMEPGANLLRWALLSEEARTTFVDWSKHAVEYLAMLRFSLLQYPQNAELGALLADVTKDPELAHLWETRSEVTEARGAFYYRVSLPAHNYEIVELESQTLFPAALPDCRLVILNWIQRDDSDGDTGSATRPAVEEARSQPSASPLPGQVTAGTADEAAKYAGPGAVALPILSELIGTGCQLTYSPTNRTVIWATPQHDGRWDVAEVNPYTVVVRMPQAIHVEGATAEYKLLTRAVLPAEPADAVQRIREMTAQLRRRIGILEEIHRDELEADRSLPYGWNPVDDD</sequence>
<gene>
    <name evidence="3" type="ORF">SALB_07318</name>
</gene>
<dbReference type="AlphaFoldDB" id="A0A401RA88"/>
<evidence type="ECO:0000256" key="1">
    <source>
        <dbReference type="SAM" id="MobiDB-lite"/>
    </source>
</evidence>
<evidence type="ECO:0000313" key="4">
    <source>
        <dbReference type="Proteomes" id="UP000288351"/>
    </source>
</evidence>
<evidence type="ECO:0000313" key="3">
    <source>
        <dbReference type="EMBL" id="GCB94518.1"/>
    </source>
</evidence>
<dbReference type="Pfam" id="PF17765">
    <property type="entry name" value="MLTR_LBD"/>
    <property type="match status" value="1"/>
</dbReference>
<dbReference type="PANTHER" id="PTHR35010:SF2">
    <property type="entry name" value="BLL4672 PROTEIN"/>
    <property type="match status" value="1"/>
</dbReference>
<accession>A0A401RA88</accession>
<dbReference type="PANTHER" id="PTHR35010">
    <property type="entry name" value="BLL4672 PROTEIN-RELATED"/>
    <property type="match status" value="1"/>
</dbReference>
<name>A0A401RA88_STRNR</name>
<feature type="region of interest" description="Disordered" evidence="1">
    <location>
        <begin position="212"/>
        <end position="241"/>
    </location>
</feature>
<organism evidence="3 4">
    <name type="scientific">Streptomyces noursei</name>
    <name type="common">Streptomyces albulus</name>
    <dbReference type="NCBI Taxonomy" id="1971"/>
    <lineage>
        <taxon>Bacteria</taxon>
        <taxon>Bacillati</taxon>
        <taxon>Actinomycetota</taxon>
        <taxon>Actinomycetes</taxon>
        <taxon>Kitasatosporales</taxon>
        <taxon>Streptomycetaceae</taxon>
        <taxon>Streptomyces</taxon>
    </lineage>
</organism>
<dbReference type="EMBL" id="BHXC01000007">
    <property type="protein sequence ID" value="GCB94518.1"/>
    <property type="molecule type" value="Genomic_DNA"/>
</dbReference>
<reference evidence="3 4" key="1">
    <citation type="journal article" date="2019" name="Microbiol. Resour. Announc.">
        <title>Draft Genome Sequence of the Most Traditional epsilon-Poly-l-Lysine Producer, Streptomyces albulus NBRC14147.</title>
        <authorList>
            <person name="Yamanaka K."/>
            <person name="Hamano Y."/>
        </authorList>
    </citation>
    <scope>NUCLEOTIDE SEQUENCE [LARGE SCALE GENOMIC DNA]</scope>
    <source>
        <strain evidence="3 4">NBRC 14147</strain>
    </source>
</reference>
<proteinExistence type="predicted"/>
<dbReference type="Proteomes" id="UP000288351">
    <property type="component" value="Unassembled WGS sequence"/>
</dbReference>
<dbReference type="InterPro" id="IPR041413">
    <property type="entry name" value="MLTR_LBD"/>
</dbReference>
<evidence type="ECO:0000259" key="2">
    <source>
        <dbReference type="Pfam" id="PF17765"/>
    </source>
</evidence>
<protein>
    <submittedName>
        <fullName evidence="3">Transcriptional regulator</fullName>
    </submittedName>
</protein>
<feature type="domain" description="MmyB-like transcription regulator ligand binding" evidence="2">
    <location>
        <begin position="54"/>
        <end position="212"/>
    </location>
</feature>